<proteinExistence type="predicted"/>
<keyword evidence="1" id="KW-0732">Signal</keyword>
<dbReference type="Proteomes" id="UP000642265">
    <property type="component" value="Unassembled WGS sequence"/>
</dbReference>
<evidence type="ECO:0000313" key="3">
    <source>
        <dbReference type="Proteomes" id="UP000642265"/>
    </source>
</evidence>
<organism evidence="2 3">
    <name type="scientific">Brucella anthropi</name>
    <name type="common">Ochrobactrum anthropi</name>
    <dbReference type="NCBI Taxonomy" id="529"/>
    <lineage>
        <taxon>Bacteria</taxon>
        <taxon>Pseudomonadati</taxon>
        <taxon>Pseudomonadota</taxon>
        <taxon>Alphaproteobacteria</taxon>
        <taxon>Hyphomicrobiales</taxon>
        <taxon>Brucellaceae</taxon>
        <taxon>Brucella/Ochrobactrum group</taxon>
        <taxon>Brucella</taxon>
    </lineage>
</organism>
<feature type="signal peptide" evidence="1">
    <location>
        <begin position="1"/>
        <end position="22"/>
    </location>
</feature>
<dbReference type="AlphaFoldDB" id="A0A8I0N3H9"/>
<dbReference type="EMBL" id="JACZKO010000026">
    <property type="protein sequence ID" value="MBE0560897.1"/>
    <property type="molecule type" value="Genomic_DNA"/>
</dbReference>
<feature type="chain" id="PRO_5034412788" description="DUF3828 domain-containing protein" evidence="1">
    <location>
        <begin position="23"/>
        <end position="167"/>
    </location>
</feature>
<reference evidence="2" key="1">
    <citation type="submission" date="2020-09" db="EMBL/GenBank/DDBJ databases">
        <authorList>
            <person name="Dalcin Martins P."/>
        </authorList>
    </citation>
    <scope>NUCLEOTIDE SEQUENCE</scope>
    <source>
        <strain evidence="2">MAG47</strain>
    </source>
</reference>
<comment type="caution">
    <text evidence="2">The sequence shown here is derived from an EMBL/GenBank/DDBJ whole genome shotgun (WGS) entry which is preliminary data.</text>
</comment>
<protein>
    <recommendedName>
        <fullName evidence="4">DUF3828 domain-containing protein</fullName>
    </recommendedName>
</protein>
<sequence>MRHLTITGILPLLLVSAMPAHAQMATIEPEQIAEIFCISSVGNNMAPVEALFSSDLRALVAEAWEKNAAYEAANPGDKPPLGDGLPWRTWPDYADGCTAGEGVAEREMAHVDVTYTFSEAPDATYSNTLVLRPATFVDGANLEWRIDDIDLGEGQTFRSVLAGAFAP</sequence>
<name>A0A8I0N3H9_BRUAN</name>
<accession>A0A8I0N3H9</accession>
<evidence type="ECO:0000256" key="1">
    <source>
        <dbReference type="SAM" id="SignalP"/>
    </source>
</evidence>
<reference evidence="2" key="2">
    <citation type="submission" date="2020-10" db="EMBL/GenBank/DDBJ databases">
        <title>Enrichment of novel Verrucomicrobia, Bacteroidetes and Krumholzibacteria in an oxygen-limited, methane- and iron-fed bioreactor inoculated with Bothnian Sea sediments.</title>
        <authorList>
            <person name="Martins P.D."/>
            <person name="de Jong A."/>
            <person name="Lenstra W.K."/>
            <person name="van Helmond N.A.G.M."/>
            <person name="Slomp C.P."/>
            <person name="Jetten M.S.M."/>
            <person name="Welte C.U."/>
            <person name="Rasigraf O."/>
        </authorList>
    </citation>
    <scope>NUCLEOTIDE SEQUENCE</scope>
    <source>
        <strain evidence="2">MAG47</strain>
    </source>
</reference>
<gene>
    <name evidence="2" type="ORF">IH622_08780</name>
</gene>
<evidence type="ECO:0000313" key="2">
    <source>
        <dbReference type="EMBL" id="MBE0560897.1"/>
    </source>
</evidence>
<evidence type="ECO:0008006" key="4">
    <source>
        <dbReference type="Google" id="ProtNLM"/>
    </source>
</evidence>